<evidence type="ECO:0000313" key="17">
    <source>
        <dbReference type="EMBL" id="KAA3472669.1"/>
    </source>
</evidence>
<dbReference type="Pfam" id="PF17919">
    <property type="entry name" value="RT_RNaseH_2"/>
    <property type="match status" value="1"/>
</dbReference>
<keyword evidence="9" id="KW-0238">DNA-binding</keyword>
<dbReference type="GO" id="GO:0003964">
    <property type="term" value="F:RNA-directed DNA polymerase activity"/>
    <property type="evidence" value="ECO:0007669"/>
    <property type="project" value="UniProtKB-KW"/>
</dbReference>
<dbReference type="Pfam" id="PF24626">
    <property type="entry name" value="SH3_Tf2-1"/>
    <property type="match status" value="1"/>
</dbReference>
<dbReference type="Pfam" id="PF00078">
    <property type="entry name" value="RVT_1"/>
    <property type="match status" value="1"/>
</dbReference>
<protein>
    <submittedName>
        <fullName evidence="17">DNA/RNA polymerases superfamily protein</fullName>
    </submittedName>
</protein>
<keyword evidence="8" id="KW-0808">Transferase</keyword>
<dbReference type="PANTHER" id="PTHR37984">
    <property type="entry name" value="PROTEIN CBG26694"/>
    <property type="match status" value="1"/>
</dbReference>
<keyword evidence="11" id="KW-0511">Multifunctional enzyme</keyword>
<dbReference type="Pfam" id="PF17921">
    <property type="entry name" value="Integrase_H2C2"/>
    <property type="match status" value="1"/>
</dbReference>
<dbReference type="GO" id="GO:0004190">
    <property type="term" value="F:aspartic-type endopeptidase activity"/>
    <property type="evidence" value="ECO:0007669"/>
    <property type="project" value="UniProtKB-KW"/>
</dbReference>
<evidence type="ECO:0000256" key="4">
    <source>
        <dbReference type="ARBA" id="ARBA00022801"/>
    </source>
</evidence>
<dbReference type="CDD" id="cd01647">
    <property type="entry name" value="RT_LTR"/>
    <property type="match status" value="1"/>
</dbReference>
<dbReference type="Proteomes" id="UP000325315">
    <property type="component" value="Unassembled WGS sequence"/>
</dbReference>
<dbReference type="InterPro" id="IPR043502">
    <property type="entry name" value="DNA/RNA_pol_sf"/>
</dbReference>
<keyword evidence="8" id="KW-0548">Nucleotidyltransferase</keyword>
<dbReference type="Gene3D" id="1.10.340.70">
    <property type="match status" value="1"/>
</dbReference>
<feature type="domain" description="Reverse transcriptase/retrotransposon-derived protein RNase H-like" evidence="14">
    <location>
        <begin position="481"/>
        <end position="523"/>
    </location>
</feature>
<evidence type="ECO:0000259" key="14">
    <source>
        <dbReference type="Pfam" id="PF17919"/>
    </source>
</evidence>
<gene>
    <name evidence="17" type="ORF">EPI10_023132</name>
</gene>
<keyword evidence="4" id="KW-0378">Hydrolase</keyword>
<dbReference type="FunFam" id="3.30.70.270:FF:000020">
    <property type="entry name" value="Transposon Tf2-6 polyprotein-like Protein"/>
    <property type="match status" value="1"/>
</dbReference>
<dbReference type="GO" id="GO:0003677">
    <property type="term" value="F:DNA binding"/>
    <property type="evidence" value="ECO:0007669"/>
    <property type="project" value="UniProtKB-KW"/>
</dbReference>
<dbReference type="AlphaFoldDB" id="A0A5B6VT86"/>
<keyword evidence="7" id="KW-0695">RNA-directed DNA polymerase</keyword>
<dbReference type="SUPFAM" id="SSF56672">
    <property type="entry name" value="DNA/RNA polymerases"/>
    <property type="match status" value="1"/>
</dbReference>
<dbReference type="Pfam" id="PF08284">
    <property type="entry name" value="RVP_2"/>
    <property type="match status" value="1"/>
</dbReference>
<dbReference type="GO" id="GO:0003887">
    <property type="term" value="F:DNA-directed DNA polymerase activity"/>
    <property type="evidence" value="ECO:0007669"/>
    <property type="project" value="UniProtKB-KW"/>
</dbReference>
<keyword evidence="3" id="KW-0064">Aspartyl protease</keyword>
<dbReference type="InterPro" id="IPR043128">
    <property type="entry name" value="Rev_trsase/Diguanyl_cyclase"/>
</dbReference>
<feature type="region of interest" description="Disordered" evidence="12">
    <location>
        <begin position="58"/>
        <end position="97"/>
    </location>
</feature>
<keyword evidence="2" id="KW-0479">Metal-binding</keyword>
<dbReference type="InterPro" id="IPR041588">
    <property type="entry name" value="Integrase_H2C2"/>
</dbReference>
<name>A0A5B6VT86_9ROSI</name>
<keyword evidence="6" id="KW-0229">DNA integration</keyword>
<evidence type="ECO:0000256" key="3">
    <source>
        <dbReference type="ARBA" id="ARBA00022750"/>
    </source>
</evidence>
<dbReference type="Gene3D" id="3.10.10.10">
    <property type="entry name" value="HIV Type 1 Reverse Transcriptase, subunit A, domain 1"/>
    <property type="match status" value="1"/>
</dbReference>
<keyword evidence="18" id="KW-1185">Reference proteome</keyword>
<dbReference type="Gene3D" id="3.30.70.270">
    <property type="match status" value="2"/>
</dbReference>
<evidence type="ECO:0000256" key="2">
    <source>
        <dbReference type="ARBA" id="ARBA00022723"/>
    </source>
</evidence>
<feature type="domain" description="Reverse transcriptase" evidence="13">
    <location>
        <begin position="293"/>
        <end position="419"/>
    </location>
</feature>
<evidence type="ECO:0000256" key="6">
    <source>
        <dbReference type="ARBA" id="ARBA00022908"/>
    </source>
</evidence>
<dbReference type="GO" id="GO:0006310">
    <property type="term" value="P:DNA recombination"/>
    <property type="evidence" value="ECO:0007669"/>
    <property type="project" value="UniProtKB-KW"/>
</dbReference>
<feature type="domain" description="Integrase zinc-binding" evidence="15">
    <location>
        <begin position="546"/>
        <end position="602"/>
    </location>
</feature>
<evidence type="ECO:0000259" key="13">
    <source>
        <dbReference type="Pfam" id="PF00078"/>
    </source>
</evidence>
<keyword evidence="8" id="KW-0239">DNA-directed DNA polymerase</keyword>
<evidence type="ECO:0000256" key="10">
    <source>
        <dbReference type="ARBA" id="ARBA00023172"/>
    </source>
</evidence>
<proteinExistence type="predicted"/>
<dbReference type="GO" id="GO:0015074">
    <property type="term" value="P:DNA integration"/>
    <property type="evidence" value="ECO:0007669"/>
    <property type="project" value="UniProtKB-KW"/>
</dbReference>
<evidence type="ECO:0000256" key="11">
    <source>
        <dbReference type="ARBA" id="ARBA00023268"/>
    </source>
</evidence>
<keyword evidence="10" id="KW-0233">DNA recombination</keyword>
<feature type="domain" description="Tf2-1-like SH3-like" evidence="16">
    <location>
        <begin position="692"/>
        <end position="757"/>
    </location>
</feature>
<keyword evidence="1" id="KW-0645">Protease</keyword>
<evidence type="ECO:0000256" key="5">
    <source>
        <dbReference type="ARBA" id="ARBA00022842"/>
    </source>
</evidence>
<dbReference type="GO" id="GO:0006508">
    <property type="term" value="P:proteolysis"/>
    <property type="evidence" value="ECO:0007669"/>
    <property type="project" value="UniProtKB-KW"/>
</dbReference>
<evidence type="ECO:0000256" key="1">
    <source>
        <dbReference type="ARBA" id="ARBA00022670"/>
    </source>
</evidence>
<dbReference type="EMBL" id="SMMG02000005">
    <property type="protein sequence ID" value="KAA3472669.1"/>
    <property type="molecule type" value="Genomic_DNA"/>
</dbReference>
<sequence length="822" mass="95141">MCKRFEDGLNEDMKLVVGILELKEFVVLVNRACKAEELGKEKRKAEFKARDLRKRSMNKPYQFSSKKSRDSYTRSNASIGYPNRDRGKQYSSPKTQATSVLSVGSMRNNKPDCQQCGRQYFGATKDLAVRSEARAPARAYAIRVREDVSSPDVIAVSSKSLPVESTEFMVKVSNPLGKYILVDKVCKNCSLMTRGYYFSANLMLLPFDEFDVILDESSGLPIVISSMSAQIYVRKGCEAYLAYVLDTKVFESKIESVPIVCEYPDVFPKELPGLPPIREVEFFSPWGAPVLFVKKKDGSMRLCIDYRQLNKVTIKRKYPLPRIDDLFDQLKGATVFSKIDLRSGYYQLRVKDLDVLKTTFRTRYGHYEFIVTPFGLTNAPAVFMDRIFRPYLDRFVVVFIDDILIYSRDESEHAEHLRIRKVYELIQARFSDVVDWKPPRNVFEVRSFLELAGYYRRFVRGFSMIATLMTRLLQKDVKFEWSDKCQQSFEQLKALLTEAPVLVQPESGEEFVIFSDASLNGLAMNTQLSLSDDGLILAELKAKSNSKLIQKMLNEAHNDCLFVHPGSTEMYNNLKQLYWWLGMKRDISEFVSRCLVCQQVKAEHQVPLGLLQSVLITEWQWDRVTMDFVSGLPLSLKKKDVIWLSEKNIHGVDLIRETEDKVKVIRDSLEAASDRQKSYADLKRKDIEFQIGDKVFLKVSLWKKILQFGREGKLSPRFIRPYEIIKRIGPVAYRLAIPSELEKIHNVFHVSMLRRYRSDPSHTISPTEIEIQPDMTYNEEPIRILAREVKELRNKSIALVKFLWQRHGVEEATWEPEEAMRK</sequence>
<evidence type="ECO:0000259" key="16">
    <source>
        <dbReference type="Pfam" id="PF24626"/>
    </source>
</evidence>
<dbReference type="InterPro" id="IPR041577">
    <property type="entry name" value="RT_RNaseH_2"/>
</dbReference>
<evidence type="ECO:0000313" key="18">
    <source>
        <dbReference type="Proteomes" id="UP000325315"/>
    </source>
</evidence>
<evidence type="ECO:0000256" key="9">
    <source>
        <dbReference type="ARBA" id="ARBA00023125"/>
    </source>
</evidence>
<evidence type="ECO:0000256" key="7">
    <source>
        <dbReference type="ARBA" id="ARBA00022918"/>
    </source>
</evidence>
<dbReference type="InterPro" id="IPR050951">
    <property type="entry name" value="Retrovirus_Pol_polyprotein"/>
</dbReference>
<reference evidence="18" key="1">
    <citation type="journal article" date="2019" name="Plant Biotechnol. J.">
        <title>Genome sequencing of the Australian wild diploid species Gossypium australe highlights disease resistance and delayed gland morphogenesis.</title>
        <authorList>
            <person name="Cai Y."/>
            <person name="Cai X."/>
            <person name="Wang Q."/>
            <person name="Wang P."/>
            <person name="Zhang Y."/>
            <person name="Cai C."/>
            <person name="Xu Y."/>
            <person name="Wang K."/>
            <person name="Zhou Z."/>
            <person name="Wang C."/>
            <person name="Geng S."/>
            <person name="Li B."/>
            <person name="Dong Q."/>
            <person name="Hou Y."/>
            <person name="Wang H."/>
            <person name="Ai P."/>
            <person name="Liu Z."/>
            <person name="Yi F."/>
            <person name="Sun M."/>
            <person name="An G."/>
            <person name="Cheng J."/>
            <person name="Zhang Y."/>
            <person name="Shi Q."/>
            <person name="Xie Y."/>
            <person name="Shi X."/>
            <person name="Chang Y."/>
            <person name="Huang F."/>
            <person name="Chen Y."/>
            <person name="Hong S."/>
            <person name="Mi L."/>
            <person name="Sun Q."/>
            <person name="Zhang L."/>
            <person name="Zhou B."/>
            <person name="Peng R."/>
            <person name="Zhang X."/>
            <person name="Liu F."/>
        </authorList>
    </citation>
    <scope>NUCLEOTIDE SEQUENCE [LARGE SCALE GENOMIC DNA]</scope>
    <source>
        <strain evidence="18">cv. PA1801</strain>
    </source>
</reference>
<keyword evidence="5" id="KW-0460">Magnesium</keyword>
<evidence type="ECO:0000259" key="15">
    <source>
        <dbReference type="Pfam" id="PF17921"/>
    </source>
</evidence>
<dbReference type="GO" id="GO:0046872">
    <property type="term" value="F:metal ion binding"/>
    <property type="evidence" value="ECO:0007669"/>
    <property type="project" value="UniProtKB-KW"/>
</dbReference>
<organism evidence="17 18">
    <name type="scientific">Gossypium australe</name>
    <dbReference type="NCBI Taxonomy" id="47621"/>
    <lineage>
        <taxon>Eukaryota</taxon>
        <taxon>Viridiplantae</taxon>
        <taxon>Streptophyta</taxon>
        <taxon>Embryophyta</taxon>
        <taxon>Tracheophyta</taxon>
        <taxon>Spermatophyta</taxon>
        <taxon>Magnoliopsida</taxon>
        <taxon>eudicotyledons</taxon>
        <taxon>Gunneridae</taxon>
        <taxon>Pentapetalae</taxon>
        <taxon>rosids</taxon>
        <taxon>malvids</taxon>
        <taxon>Malvales</taxon>
        <taxon>Malvaceae</taxon>
        <taxon>Malvoideae</taxon>
        <taxon>Gossypium</taxon>
    </lineage>
</organism>
<dbReference type="InterPro" id="IPR000477">
    <property type="entry name" value="RT_dom"/>
</dbReference>
<evidence type="ECO:0000256" key="8">
    <source>
        <dbReference type="ARBA" id="ARBA00022932"/>
    </source>
</evidence>
<evidence type="ECO:0000256" key="12">
    <source>
        <dbReference type="SAM" id="MobiDB-lite"/>
    </source>
</evidence>
<accession>A0A5B6VT86</accession>
<dbReference type="PANTHER" id="PTHR37984:SF5">
    <property type="entry name" value="PROTEIN NYNRIN-LIKE"/>
    <property type="match status" value="1"/>
</dbReference>
<dbReference type="OrthoDB" id="998764at2759"/>
<dbReference type="InterPro" id="IPR056924">
    <property type="entry name" value="SH3_Tf2-1"/>
</dbReference>
<comment type="caution">
    <text evidence="17">The sequence shown here is derived from an EMBL/GenBank/DDBJ whole genome shotgun (WGS) entry which is preliminary data.</text>
</comment>